<keyword evidence="4" id="KW-1185">Reference proteome</keyword>
<evidence type="ECO:0000313" key="4">
    <source>
        <dbReference type="Proteomes" id="UP000001593"/>
    </source>
</evidence>
<feature type="compositionally biased region" description="Polar residues" evidence="2">
    <location>
        <begin position="8"/>
        <end position="23"/>
    </location>
</feature>
<evidence type="ECO:0000256" key="2">
    <source>
        <dbReference type="SAM" id="MobiDB-lite"/>
    </source>
</evidence>
<accession>A7RPA6</accession>
<reference evidence="3 4" key="1">
    <citation type="journal article" date="2007" name="Science">
        <title>Sea anemone genome reveals ancestral eumetazoan gene repertoire and genomic organization.</title>
        <authorList>
            <person name="Putnam N.H."/>
            <person name="Srivastava M."/>
            <person name="Hellsten U."/>
            <person name="Dirks B."/>
            <person name="Chapman J."/>
            <person name="Salamov A."/>
            <person name="Terry A."/>
            <person name="Shapiro H."/>
            <person name="Lindquist E."/>
            <person name="Kapitonov V.V."/>
            <person name="Jurka J."/>
            <person name="Genikhovich G."/>
            <person name="Grigoriev I.V."/>
            <person name="Lucas S.M."/>
            <person name="Steele R.E."/>
            <person name="Finnerty J.R."/>
            <person name="Technau U."/>
            <person name="Martindale M.Q."/>
            <person name="Rokhsar D.S."/>
        </authorList>
    </citation>
    <scope>NUCLEOTIDE SEQUENCE [LARGE SCALE GENOMIC DNA]</scope>
    <source>
        <strain evidence="4">CH2 X CH6</strain>
    </source>
</reference>
<dbReference type="PhylomeDB" id="A7RPA6"/>
<feature type="coiled-coil region" evidence="1">
    <location>
        <begin position="195"/>
        <end position="250"/>
    </location>
</feature>
<keyword evidence="1" id="KW-0175">Coiled coil</keyword>
<feature type="coiled-coil region" evidence="1">
    <location>
        <begin position="65"/>
        <end position="147"/>
    </location>
</feature>
<dbReference type="InParanoid" id="A7RPA6"/>
<dbReference type="HOGENOM" id="CLU_1054867_0_0_1"/>
<dbReference type="OMA" id="AFANMEF"/>
<feature type="region of interest" description="Disordered" evidence="2">
    <location>
        <begin position="1"/>
        <end position="23"/>
    </location>
</feature>
<proteinExistence type="predicted"/>
<evidence type="ECO:0000256" key="1">
    <source>
        <dbReference type="SAM" id="Coils"/>
    </source>
</evidence>
<dbReference type="Proteomes" id="UP000001593">
    <property type="component" value="Unassembled WGS sequence"/>
</dbReference>
<dbReference type="AlphaFoldDB" id="A7RPA6"/>
<protein>
    <submittedName>
        <fullName evidence="3">Uncharacterized protein</fullName>
    </submittedName>
</protein>
<dbReference type="OrthoDB" id="5965693at2759"/>
<evidence type="ECO:0000313" key="3">
    <source>
        <dbReference type="EMBL" id="EDO46651.1"/>
    </source>
</evidence>
<dbReference type="KEGG" id="nve:5518790"/>
<gene>
    <name evidence="3" type="ORF">NEMVEDRAFT_v1g200050</name>
</gene>
<name>A7RPA6_NEMVE</name>
<organism evidence="3 4">
    <name type="scientific">Nematostella vectensis</name>
    <name type="common">Starlet sea anemone</name>
    <dbReference type="NCBI Taxonomy" id="45351"/>
    <lineage>
        <taxon>Eukaryota</taxon>
        <taxon>Metazoa</taxon>
        <taxon>Cnidaria</taxon>
        <taxon>Anthozoa</taxon>
        <taxon>Hexacorallia</taxon>
        <taxon>Actiniaria</taxon>
        <taxon>Edwardsiidae</taxon>
        <taxon>Nematostella</taxon>
    </lineage>
</organism>
<dbReference type="EMBL" id="DS469525">
    <property type="protein sequence ID" value="EDO46651.1"/>
    <property type="molecule type" value="Genomic_DNA"/>
</dbReference>
<sequence>MEPRSRRTSNLSNKPYTAHTSLPPLTTQRSFLKDDTFMLSRKGKRNNKAISKVKPKQYLALLQNFTDLKVEFLNLEDEKHKLENALLRSEDKYAKLSQEHEQLKEKYSELEHLEDWGRIIREKNAEIRRLNEVLKKLRTDRVEALNEKTTAKAAIGELKCRLKQKRKEVQDVRLMEQTQSKARILSETERYRTERDNAKAKLIEYEILVEKLQVEIQRQRRERDFKGTELQQMRRKYSSKEKQADDLKRNMAVFKMKQAAGKLS</sequence>